<keyword evidence="4" id="KW-1185">Reference proteome</keyword>
<dbReference type="EMBL" id="KI968736">
    <property type="protein sequence ID" value="EUN26736.1"/>
    <property type="molecule type" value="Genomic_DNA"/>
</dbReference>
<dbReference type="PANTHER" id="PTHR11552:SF115">
    <property type="entry name" value="DEHYDROGENASE XPTC-RELATED"/>
    <property type="match status" value="1"/>
</dbReference>
<gene>
    <name evidence="3" type="ORF">COCVIDRAFT_16209</name>
</gene>
<dbReference type="GO" id="GO:0050660">
    <property type="term" value="F:flavin adenine dinucleotide binding"/>
    <property type="evidence" value="ECO:0007669"/>
    <property type="project" value="InterPro"/>
</dbReference>
<organism evidence="3 4">
    <name type="scientific">Bipolaris victoriae (strain FI3)</name>
    <name type="common">Victoria blight of oats agent</name>
    <name type="synonym">Cochliobolus victoriae</name>
    <dbReference type="NCBI Taxonomy" id="930091"/>
    <lineage>
        <taxon>Eukaryota</taxon>
        <taxon>Fungi</taxon>
        <taxon>Dikarya</taxon>
        <taxon>Ascomycota</taxon>
        <taxon>Pezizomycotina</taxon>
        <taxon>Dothideomycetes</taxon>
        <taxon>Pleosporomycetidae</taxon>
        <taxon>Pleosporales</taxon>
        <taxon>Pleosporineae</taxon>
        <taxon>Pleosporaceae</taxon>
        <taxon>Bipolaris</taxon>
    </lineage>
</organism>
<dbReference type="InterPro" id="IPR036188">
    <property type="entry name" value="FAD/NAD-bd_sf"/>
</dbReference>
<dbReference type="Pfam" id="PF05199">
    <property type="entry name" value="GMC_oxred_C"/>
    <property type="match status" value="1"/>
</dbReference>
<dbReference type="Gene3D" id="3.50.50.60">
    <property type="entry name" value="FAD/NAD(P)-binding domain"/>
    <property type="match status" value="1"/>
</dbReference>
<protein>
    <recommendedName>
        <fullName evidence="2">Glucose-methanol-choline oxidoreductase C-terminal domain-containing protein</fullName>
    </recommendedName>
</protein>
<dbReference type="InterPro" id="IPR007867">
    <property type="entry name" value="GMC_OxRtase_C"/>
</dbReference>
<dbReference type="Proteomes" id="UP000054337">
    <property type="component" value="Unassembled WGS sequence"/>
</dbReference>
<feature type="domain" description="Glucose-methanol-choline oxidoreductase C-terminal" evidence="2">
    <location>
        <begin position="105"/>
        <end position="235"/>
    </location>
</feature>
<sequence length="246" mass="25869">MALNSLSPSNEPKIVIVVANQPTQTHMANSFFSSLSPLSNNTKALVSQAAANGPSASLPQNVPAEVARGYAAQFAALNKKMVSTDAAMMEITWVDGSVESILQHPFSRGQVIAPSSSAFDYPIADPGVYRNNIDRAIMHESVSFTRKIMATASMGGLKPTEAVPGASADVDAWIRSTTICIYHPAGTAKIGPREDGGVIDENLKVYGVQGLRVVDASVMPMVPAAHIMATVYAVAERAADIIKGGK</sequence>
<dbReference type="GO" id="GO:0016614">
    <property type="term" value="F:oxidoreductase activity, acting on CH-OH group of donors"/>
    <property type="evidence" value="ECO:0007669"/>
    <property type="project" value="InterPro"/>
</dbReference>
<accession>W7EEW1</accession>
<dbReference type="PANTHER" id="PTHR11552">
    <property type="entry name" value="GLUCOSE-METHANOL-CHOLINE GMC OXIDOREDUCTASE"/>
    <property type="match status" value="1"/>
</dbReference>
<comment type="similarity">
    <text evidence="1">Belongs to the GMC oxidoreductase family.</text>
</comment>
<evidence type="ECO:0000259" key="2">
    <source>
        <dbReference type="Pfam" id="PF05199"/>
    </source>
</evidence>
<dbReference type="SUPFAM" id="SSF54373">
    <property type="entry name" value="FAD-linked reductases, C-terminal domain"/>
    <property type="match status" value="1"/>
</dbReference>
<dbReference type="HOGENOM" id="CLU_1128897_0_0_1"/>
<dbReference type="InterPro" id="IPR012132">
    <property type="entry name" value="GMC_OxRdtase"/>
</dbReference>
<reference evidence="3 4" key="1">
    <citation type="journal article" date="2013" name="PLoS Genet.">
        <title>Comparative genome structure, secondary metabolite, and effector coding capacity across Cochliobolus pathogens.</title>
        <authorList>
            <person name="Condon B.J."/>
            <person name="Leng Y."/>
            <person name="Wu D."/>
            <person name="Bushley K.E."/>
            <person name="Ohm R.A."/>
            <person name="Otillar R."/>
            <person name="Martin J."/>
            <person name="Schackwitz W."/>
            <person name="Grimwood J."/>
            <person name="MohdZainudin N."/>
            <person name="Xue C."/>
            <person name="Wang R."/>
            <person name="Manning V.A."/>
            <person name="Dhillon B."/>
            <person name="Tu Z.J."/>
            <person name="Steffenson B.J."/>
            <person name="Salamov A."/>
            <person name="Sun H."/>
            <person name="Lowry S."/>
            <person name="LaButti K."/>
            <person name="Han J."/>
            <person name="Copeland A."/>
            <person name="Lindquist E."/>
            <person name="Barry K."/>
            <person name="Schmutz J."/>
            <person name="Baker S.E."/>
            <person name="Ciuffetti L.M."/>
            <person name="Grigoriev I.V."/>
            <person name="Zhong S."/>
            <person name="Turgeon B.G."/>
        </authorList>
    </citation>
    <scope>NUCLEOTIDE SEQUENCE [LARGE SCALE GENOMIC DNA]</scope>
    <source>
        <strain evidence="3 4">FI3</strain>
    </source>
</reference>
<proteinExistence type="inferred from homology"/>
<dbReference type="AlphaFoldDB" id="W7EEW1"/>
<evidence type="ECO:0000313" key="4">
    <source>
        <dbReference type="Proteomes" id="UP000054337"/>
    </source>
</evidence>
<dbReference type="Gene3D" id="3.30.560.10">
    <property type="entry name" value="Glucose Oxidase, domain 3"/>
    <property type="match status" value="1"/>
</dbReference>
<evidence type="ECO:0000313" key="3">
    <source>
        <dbReference type="EMBL" id="EUN26736.1"/>
    </source>
</evidence>
<dbReference type="RefSeq" id="XP_014556294.1">
    <property type="nucleotide sequence ID" value="XM_014700808.1"/>
</dbReference>
<dbReference type="GeneID" id="26251784"/>
<dbReference type="SUPFAM" id="SSF51905">
    <property type="entry name" value="FAD/NAD(P)-binding domain"/>
    <property type="match status" value="1"/>
</dbReference>
<name>W7EEW1_BIPV3</name>
<dbReference type="GO" id="GO:0044550">
    <property type="term" value="P:secondary metabolite biosynthetic process"/>
    <property type="evidence" value="ECO:0007669"/>
    <property type="project" value="TreeGrafter"/>
</dbReference>
<evidence type="ECO:0000256" key="1">
    <source>
        <dbReference type="ARBA" id="ARBA00010790"/>
    </source>
</evidence>